<dbReference type="EMBL" id="MU006802">
    <property type="protein sequence ID" value="KAF2635865.1"/>
    <property type="molecule type" value="Genomic_DNA"/>
</dbReference>
<proteinExistence type="inferred from homology"/>
<keyword evidence="3" id="KW-0479">Metal-binding</keyword>
<keyword evidence="5" id="KW-0067">ATP-binding</keyword>
<keyword evidence="2" id="KW-0436">Ligase</keyword>
<reference evidence="8" key="1">
    <citation type="journal article" date="2020" name="Stud. Mycol.">
        <title>101 Dothideomycetes genomes: a test case for predicting lifestyles and emergence of pathogens.</title>
        <authorList>
            <person name="Haridas S."/>
            <person name="Albert R."/>
            <person name="Binder M."/>
            <person name="Bloem J."/>
            <person name="Labutti K."/>
            <person name="Salamov A."/>
            <person name="Andreopoulos B."/>
            <person name="Baker S."/>
            <person name="Barry K."/>
            <person name="Bills G."/>
            <person name="Bluhm B."/>
            <person name="Cannon C."/>
            <person name="Castanera R."/>
            <person name="Culley D."/>
            <person name="Daum C."/>
            <person name="Ezra D."/>
            <person name="Gonzalez J."/>
            <person name="Henrissat B."/>
            <person name="Kuo A."/>
            <person name="Liang C."/>
            <person name="Lipzen A."/>
            <person name="Lutzoni F."/>
            <person name="Magnuson J."/>
            <person name="Mondo S."/>
            <person name="Nolan M."/>
            <person name="Ohm R."/>
            <person name="Pangilinan J."/>
            <person name="Park H.-J."/>
            <person name="Ramirez L."/>
            <person name="Alfaro M."/>
            <person name="Sun H."/>
            <person name="Tritt A."/>
            <person name="Yoshinaga Y."/>
            <person name="Zwiers L.-H."/>
            <person name="Turgeon B."/>
            <person name="Goodwin S."/>
            <person name="Spatafora J."/>
            <person name="Crous P."/>
            <person name="Grigoriev I."/>
        </authorList>
    </citation>
    <scope>NUCLEOTIDE SEQUENCE</scope>
    <source>
        <strain evidence="8">CBS 473.64</strain>
    </source>
</reference>
<dbReference type="OrthoDB" id="5212574at2759"/>
<evidence type="ECO:0000256" key="3">
    <source>
        <dbReference type="ARBA" id="ARBA00022723"/>
    </source>
</evidence>
<evidence type="ECO:0000256" key="7">
    <source>
        <dbReference type="SAM" id="Coils"/>
    </source>
</evidence>
<dbReference type="Gene3D" id="3.40.1190.10">
    <property type="entry name" value="Mur-like, catalytic domain"/>
    <property type="match status" value="1"/>
</dbReference>
<accession>A0A6A6RL18</accession>
<dbReference type="GO" id="GO:0004326">
    <property type="term" value="F:tetrahydrofolylpolyglutamate synthase activity"/>
    <property type="evidence" value="ECO:0007669"/>
    <property type="project" value="InterPro"/>
</dbReference>
<dbReference type="PROSITE" id="PS01012">
    <property type="entry name" value="FOLYLPOLYGLU_SYNT_2"/>
    <property type="match status" value="1"/>
</dbReference>
<dbReference type="GO" id="GO:0046872">
    <property type="term" value="F:metal ion binding"/>
    <property type="evidence" value="ECO:0007669"/>
    <property type="project" value="UniProtKB-KW"/>
</dbReference>
<protein>
    <submittedName>
        <fullName evidence="8">FolC bifunctional protein</fullName>
    </submittedName>
</protein>
<dbReference type="GO" id="GO:0005739">
    <property type="term" value="C:mitochondrion"/>
    <property type="evidence" value="ECO:0007669"/>
    <property type="project" value="TreeGrafter"/>
</dbReference>
<evidence type="ECO:0000256" key="6">
    <source>
        <dbReference type="ARBA" id="ARBA00022842"/>
    </source>
</evidence>
<evidence type="ECO:0000256" key="5">
    <source>
        <dbReference type="ARBA" id="ARBA00022840"/>
    </source>
</evidence>
<dbReference type="SUPFAM" id="SSF53623">
    <property type="entry name" value="MurD-like peptide ligases, catalytic domain"/>
    <property type="match status" value="1"/>
</dbReference>
<dbReference type="InterPro" id="IPR018109">
    <property type="entry name" value="Folylpolyglutamate_synth_CS"/>
</dbReference>
<dbReference type="GO" id="GO:0005829">
    <property type="term" value="C:cytosol"/>
    <property type="evidence" value="ECO:0007669"/>
    <property type="project" value="TreeGrafter"/>
</dbReference>
<dbReference type="InterPro" id="IPR036565">
    <property type="entry name" value="Mur-like_cat_sf"/>
</dbReference>
<dbReference type="InterPro" id="IPR001645">
    <property type="entry name" value="Folylpolyglutamate_synth"/>
</dbReference>
<comment type="similarity">
    <text evidence="1">Belongs to the folylpolyglutamate synthase family.</text>
</comment>
<dbReference type="InterPro" id="IPR036615">
    <property type="entry name" value="Mur_ligase_C_dom_sf"/>
</dbReference>
<keyword evidence="9" id="KW-1185">Reference proteome</keyword>
<evidence type="ECO:0000256" key="4">
    <source>
        <dbReference type="ARBA" id="ARBA00022741"/>
    </source>
</evidence>
<organism evidence="8 9">
    <name type="scientific">Massarina eburnea CBS 473.64</name>
    <dbReference type="NCBI Taxonomy" id="1395130"/>
    <lineage>
        <taxon>Eukaryota</taxon>
        <taxon>Fungi</taxon>
        <taxon>Dikarya</taxon>
        <taxon>Ascomycota</taxon>
        <taxon>Pezizomycotina</taxon>
        <taxon>Dothideomycetes</taxon>
        <taxon>Pleosporomycetidae</taxon>
        <taxon>Pleosporales</taxon>
        <taxon>Massarineae</taxon>
        <taxon>Massarinaceae</taxon>
        <taxon>Massarina</taxon>
    </lineage>
</organism>
<dbReference type="GO" id="GO:0005524">
    <property type="term" value="F:ATP binding"/>
    <property type="evidence" value="ECO:0007669"/>
    <property type="project" value="UniProtKB-KW"/>
</dbReference>
<evidence type="ECO:0000256" key="2">
    <source>
        <dbReference type="ARBA" id="ARBA00022598"/>
    </source>
</evidence>
<dbReference type="Gene3D" id="3.90.190.20">
    <property type="entry name" value="Mur ligase, C-terminal domain"/>
    <property type="match status" value="1"/>
</dbReference>
<dbReference type="AlphaFoldDB" id="A0A6A6RL18"/>
<evidence type="ECO:0000256" key="1">
    <source>
        <dbReference type="ARBA" id="ARBA00008276"/>
    </source>
</evidence>
<dbReference type="UniPathway" id="UPA00850"/>
<keyword evidence="6" id="KW-0460">Magnesium</keyword>
<gene>
    <name evidence="8" type="ORF">P280DRAFT_166089</name>
</gene>
<evidence type="ECO:0000313" key="8">
    <source>
        <dbReference type="EMBL" id="KAF2635865.1"/>
    </source>
</evidence>
<dbReference type="SUPFAM" id="SSF53244">
    <property type="entry name" value="MurD-like peptide ligases, peptide-binding domain"/>
    <property type="match status" value="1"/>
</dbReference>
<dbReference type="Proteomes" id="UP000799753">
    <property type="component" value="Unassembled WGS sequence"/>
</dbReference>
<dbReference type="GO" id="GO:0008841">
    <property type="term" value="F:dihydrofolate synthase activity"/>
    <property type="evidence" value="ECO:0007669"/>
    <property type="project" value="TreeGrafter"/>
</dbReference>
<dbReference type="NCBIfam" id="TIGR01499">
    <property type="entry name" value="folC"/>
    <property type="match status" value="1"/>
</dbReference>
<evidence type="ECO:0000313" key="9">
    <source>
        <dbReference type="Proteomes" id="UP000799753"/>
    </source>
</evidence>
<keyword evidence="7" id="KW-0175">Coiled coil</keyword>
<feature type="coiled-coil region" evidence="7">
    <location>
        <begin position="461"/>
        <end position="495"/>
    </location>
</feature>
<keyword evidence="4" id="KW-0547">Nucleotide-binding</keyword>
<dbReference type="PANTHER" id="PTHR11136">
    <property type="entry name" value="FOLYLPOLYGLUTAMATE SYNTHASE-RELATED"/>
    <property type="match status" value="1"/>
</dbReference>
<dbReference type="PANTHER" id="PTHR11136:SF0">
    <property type="entry name" value="DIHYDROFOLATE SYNTHETASE-RELATED"/>
    <property type="match status" value="1"/>
</dbReference>
<sequence length="570" mass="64683">MIQPGLERIGQLLKNVQFPWKSIHVAGTNGKGSVCMAASHFLTRRTIRNGRFTSPHLVDRWDCIEINGKPVFEQEFRKVEDHFIQLNERDSIGASEFELLTATAFQLFNDKKVEVGVIEVGMGGKLDATNILNNQVVSVISKIAREHQNFLGTSLEEIAQHKAGILRPNVPYLVNPMNEWNVKHVIDDYAKEIGAAPRILLDTPELHHTLFKTKDWLRCIANMLPFQRDNIVLAYLAFLEALKSLHASTRKAPQLVFSLRHKAFPGRLQELTCPPVFTTPRRTVMVDGAHNPDSAARLAEWVRKHGRKRWESTYPITWVLAMTEGKDVRRFLRNILEPGDNVVTTTFGPVDGMPWVKPMDPQELSRIAKEAEPGVTSIHVPVSGTFRALCAAKYLAGHRAPIVLTGSLYLVGDFMRLRRQYDEDPECLPMRSIDSEEKRRVNMALSRKESGMIDEATESNDVNLETEKRRLEEEIESLDREMQSLQVEETRLRRAQFMVSDNDRDSILAKEKLYGDFEGIRPQQEQPLSPGSVNSPIDNDLRHLVEAKDQSYIESVLRDAEIPRGIGCGL</sequence>
<name>A0A6A6RL18_9PLEO</name>